<evidence type="ECO:0000256" key="2">
    <source>
        <dbReference type="ARBA" id="ARBA00001911"/>
    </source>
</evidence>
<dbReference type="Gene3D" id="3.40.50.720">
    <property type="entry name" value="NAD(P)-binding Rossmann-like Domain"/>
    <property type="match status" value="1"/>
</dbReference>
<evidence type="ECO:0000256" key="5">
    <source>
        <dbReference type="ARBA" id="ARBA00013189"/>
    </source>
</evidence>
<comment type="pathway">
    <text evidence="3 9">Carbohydrate metabolism; galactose metabolism.</text>
</comment>
<dbReference type="CDD" id="cd05247">
    <property type="entry name" value="UDP_G4E_1_SDR_e"/>
    <property type="match status" value="1"/>
</dbReference>
<evidence type="ECO:0000256" key="9">
    <source>
        <dbReference type="RuleBase" id="RU366046"/>
    </source>
</evidence>
<dbReference type="NCBIfam" id="TIGR01179">
    <property type="entry name" value="galE"/>
    <property type="match status" value="1"/>
</dbReference>
<comment type="subunit">
    <text evidence="9">Homodimer.</text>
</comment>
<evidence type="ECO:0000256" key="4">
    <source>
        <dbReference type="ARBA" id="ARBA00007637"/>
    </source>
</evidence>
<name>A0A2M9R6Y6_9FLAO</name>
<evidence type="ECO:0000256" key="6">
    <source>
        <dbReference type="ARBA" id="ARBA00018569"/>
    </source>
</evidence>
<dbReference type="EC" id="5.1.3.2" evidence="5 9"/>
<dbReference type="GO" id="GO:0006012">
    <property type="term" value="P:galactose metabolic process"/>
    <property type="evidence" value="ECO:0007669"/>
    <property type="project" value="UniProtKB-UniPathway"/>
</dbReference>
<evidence type="ECO:0000313" key="12">
    <source>
        <dbReference type="Proteomes" id="UP000231960"/>
    </source>
</evidence>
<dbReference type="InterPro" id="IPR016040">
    <property type="entry name" value="NAD(P)-bd_dom"/>
</dbReference>
<evidence type="ECO:0000259" key="10">
    <source>
        <dbReference type="Pfam" id="PF16363"/>
    </source>
</evidence>
<accession>A0A2M9R6Y6</accession>
<keyword evidence="8 9" id="KW-0413">Isomerase</keyword>
<keyword evidence="9" id="KW-0119">Carbohydrate metabolism</keyword>
<evidence type="ECO:0000256" key="7">
    <source>
        <dbReference type="ARBA" id="ARBA00023027"/>
    </source>
</evidence>
<dbReference type="GO" id="GO:0003978">
    <property type="term" value="F:UDP-glucose 4-epimerase activity"/>
    <property type="evidence" value="ECO:0007669"/>
    <property type="project" value="UniProtKB-UniRule"/>
</dbReference>
<dbReference type="Proteomes" id="UP000231960">
    <property type="component" value="Unassembled WGS sequence"/>
</dbReference>
<evidence type="ECO:0000256" key="3">
    <source>
        <dbReference type="ARBA" id="ARBA00004947"/>
    </source>
</evidence>
<dbReference type="InterPro" id="IPR005886">
    <property type="entry name" value="UDP_G4E"/>
</dbReference>
<gene>
    <name evidence="11" type="primary">galE</name>
    <name evidence="11" type="ORF">CDL10_08630</name>
</gene>
<keyword evidence="12" id="KW-1185">Reference proteome</keyword>
<keyword evidence="7 9" id="KW-0520">NAD</keyword>
<dbReference type="UniPathway" id="UPA00214"/>
<protein>
    <recommendedName>
        <fullName evidence="6 9">UDP-glucose 4-epimerase</fullName>
        <ecNumber evidence="5 9">5.1.3.2</ecNumber>
    </recommendedName>
</protein>
<comment type="catalytic activity">
    <reaction evidence="1 9">
        <text>UDP-alpha-D-glucose = UDP-alpha-D-galactose</text>
        <dbReference type="Rhea" id="RHEA:22168"/>
        <dbReference type="ChEBI" id="CHEBI:58885"/>
        <dbReference type="ChEBI" id="CHEBI:66914"/>
        <dbReference type="EC" id="5.1.3.2"/>
    </reaction>
</comment>
<feature type="domain" description="NAD(P)-binding" evidence="10">
    <location>
        <begin position="4"/>
        <end position="325"/>
    </location>
</feature>
<proteinExistence type="inferred from homology"/>
<sequence>MNILVTGGLGYIGSHTVVALQQAGFQVIIIDDLSNSDKSFLGKIAKITGVTPKFYQIDLKDNKAVTELFRKESVDGIIHFAAYKAVGESVQQPLMYYRNNLLGLINLLEAMTESETDHFIFSSSCTVYGQADRMPIDENTPLKRPESPYGKTKHMGEEIISDFVQAEQKNAISLRYFNPVGAHPSGLIGEIPKGIPNNLLPYITQTAAGIRDSLGVFGNDYTTRDGTAIRDYIDVNDLVDAHVKALNYLLNKENKKNLECFNLGSGKGSTVLEIIKAFENANNLKINYNILPRRSGDIQEAYADFSQAKNKLNWEPTTSLQESMKTAWEFQKKLL</sequence>
<comment type="cofactor">
    <cofactor evidence="2 9">
        <name>NAD(+)</name>
        <dbReference type="ChEBI" id="CHEBI:57540"/>
    </cofactor>
</comment>
<comment type="caution">
    <text evidence="11">The sequence shown here is derived from an EMBL/GenBank/DDBJ whole genome shotgun (WGS) entry which is preliminary data.</text>
</comment>
<dbReference type="RefSeq" id="WP_100678158.1">
    <property type="nucleotide sequence ID" value="NZ_NIPO01000001.1"/>
</dbReference>
<dbReference type="GO" id="GO:0005829">
    <property type="term" value="C:cytosol"/>
    <property type="evidence" value="ECO:0007669"/>
    <property type="project" value="TreeGrafter"/>
</dbReference>
<comment type="similarity">
    <text evidence="4 9">Belongs to the NAD(P)-dependent epimerase/dehydratase family.</text>
</comment>
<evidence type="ECO:0000313" key="11">
    <source>
        <dbReference type="EMBL" id="PJR04599.1"/>
    </source>
</evidence>
<dbReference type="Gene3D" id="3.90.25.10">
    <property type="entry name" value="UDP-galactose 4-epimerase, domain 1"/>
    <property type="match status" value="1"/>
</dbReference>
<dbReference type="InterPro" id="IPR036291">
    <property type="entry name" value="NAD(P)-bd_dom_sf"/>
</dbReference>
<dbReference type="SUPFAM" id="SSF51735">
    <property type="entry name" value="NAD(P)-binding Rossmann-fold domains"/>
    <property type="match status" value="1"/>
</dbReference>
<dbReference type="PANTHER" id="PTHR43725:SF47">
    <property type="entry name" value="UDP-GLUCOSE 4-EPIMERASE"/>
    <property type="match status" value="1"/>
</dbReference>
<evidence type="ECO:0000256" key="1">
    <source>
        <dbReference type="ARBA" id="ARBA00000083"/>
    </source>
</evidence>
<dbReference type="Pfam" id="PF16363">
    <property type="entry name" value="GDP_Man_Dehyd"/>
    <property type="match status" value="1"/>
</dbReference>
<reference evidence="11 12" key="1">
    <citation type="submission" date="2017-06" db="EMBL/GenBank/DDBJ databases">
        <title>Description of Avrilella dinanensis gen. nov. sp. nov.</title>
        <authorList>
            <person name="Leyer C."/>
            <person name="Sassi M."/>
            <person name="Minet J."/>
            <person name="Kayal S."/>
            <person name="Cattoir V."/>
        </authorList>
    </citation>
    <scope>NUCLEOTIDE SEQUENCE [LARGE SCALE GENOMIC DNA]</scope>
    <source>
        <strain evidence="11 12">UR159</strain>
    </source>
</reference>
<dbReference type="EMBL" id="NIPO01000001">
    <property type="protein sequence ID" value="PJR04599.1"/>
    <property type="molecule type" value="Genomic_DNA"/>
</dbReference>
<organism evidence="11 12">
    <name type="scientific">Avrilella dinanensis</name>
    <dbReference type="NCBI Taxonomy" id="2008672"/>
    <lineage>
        <taxon>Bacteria</taxon>
        <taxon>Pseudomonadati</taxon>
        <taxon>Bacteroidota</taxon>
        <taxon>Flavobacteriia</taxon>
        <taxon>Flavobacteriales</taxon>
        <taxon>Flavobacteriaceae</taxon>
        <taxon>Avrilella</taxon>
    </lineage>
</organism>
<evidence type="ECO:0000256" key="8">
    <source>
        <dbReference type="ARBA" id="ARBA00023235"/>
    </source>
</evidence>
<dbReference type="AlphaFoldDB" id="A0A2M9R6Y6"/>
<dbReference type="NCBIfam" id="NF007956">
    <property type="entry name" value="PRK10675.1"/>
    <property type="match status" value="1"/>
</dbReference>
<dbReference type="OrthoDB" id="9801785at2"/>
<dbReference type="PANTHER" id="PTHR43725">
    <property type="entry name" value="UDP-GLUCOSE 4-EPIMERASE"/>
    <property type="match status" value="1"/>
</dbReference>